<evidence type="ECO:0000256" key="1">
    <source>
        <dbReference type="ARBA" id="ARBA00022987"/>
    </source>
</evidence>
<keyword evidence="1" id="KW-0304">Gas vesicle</keyword>
<sequence length="87" mass="10073">MERLPLDSSQVEQGLAKLVLTIIELLRQLMERQAMRRVESDSLTDEQIEELGLTLMRLEEKMEELKLIFGLEHEDLNIELGPLGKLL</sequence>
<dbReference type="EMBL" id="JAROBZ020000001">
    <property type="protein sequence ID" value="MFB3167974.1"/>
    <property type="molecule type" value="Genomic_DNA"/>
</dbReference>
<gene>
    <name evidence="4" type="ORF">P5G62_012735</name>
</gene>
<name>A0ABV4YSY8_9BACI</name>
<dbReference type="InterPro" id="IPR007805">
    <property type="entry name" value="GvpK"/>
</dbReference>
<dbReference type="Pfam" id="PF05121">
    <property type="entry name" value="GvpK"/>
    <property type="match status" value="1"/>
</dbReference>
<dbReference type="PANTHER" id="PTHR40137">
    <property type="entry name" value="PROTEIN GVPK 1"/>
    <property type="match status" value="1"/>
</dbReference>
<accession>A0ABV4YSY8</accession>
<protein>
    <submittedName>
        <fullName evidence="4">Gas vesicle protein K</fullName>
    </submittedName>
</protein>
<dbReference type="Proteomes" id="UP001241748">
    <property type="component" value="Unassembled WGS sequence"/>
</dbReference>
<comment type="similarity">
    <text evidence="3">Belongs to the gas vesicle GvpK family.</text>
</comment>
<dbReference type="PANTHER" id="PTHR40137:SF2">
    <property type="entry name" value="PROTEIN GVPK 1"/>
    <property type="match status" value="1"/>
</dbReference>
<evidence type="ECO:0000256" key="3">
    <source>
        <dbReference type="ARBA" id="ARBA00035659"/>
    </source>
</evidence>
<evidence type="ECO:0000313" key="4">
    <source>
        <dbReference type="EMBL" id="MFB3167974.1"/>
    </source>
</evidence>
<comment type="subcellular location">
    <subcellularLocation>
        <location evidence="2">Gas vesicle</location>
    </subcellularLocation>
</comment>
<evidence type="ECO:0000313" key="5">
    <source>
        <dbReference type="Proteomes" id="UP001241748"/>
    </source>
</evidence>
<proteinExistence type="inferred from homology"/>
<reference evidence="4 5" key="1">
    <citation type="submission" date="2024-05" db="EMBL/GenBank/DDBJ databases">
        <authorList>
            <person name="Venkateswaran K."/>
        </authorList>
    </citation>
    <scope>NUCLEOTIDE SEQUENCE [LARGE SCALE GENOMIC DNA]</scope>
    <source>
        <strain evidence="4 5">179-C4-2-HS</strain>
    </source>
</reference>
<keyword evidence="5" id="KW-1185">Reference proteome</keyword>
<organism evidence="4 5">
    <name type="scientific">Neobacillus driksii</name>
    <dbReference type="NCBI Taxonomy" id="3035913"/>
    <lineage>
        <taxon>Bacteria</taxon>
        <taxon>Bacillati</taxon>
        <taxon>Bacillota</taxon>
        <taxon>Bacilli</taxon>
        <taxon>Bacillales</taxon>
        <taxon>Bacillaceae</taxon>
        <taxon>Neobacillus</taxon>
    </lineage>
</organism>
<dbReference type="RefSeq" id="WP_306073958.1">
    <property type="nucleotide sequence ID" value="NZ_JAROBZ020000001.1"/>
</dbReference>
<evidence type="ECO:0000256" key="2">
    <source>
        <dbReference type="ARBA" id="ARBA00035108"/>
    </source>
</evidence>
<comment type="caution">
    <text evidence="4">The sequence shown here is derived from an EMBL/GenBank/DDBJ whole genome shotgun (WGS) entry which is preliminary data.</text>
</comment>